<dbReference type="CDD" id="cd05269">
    <property type="entry name" value="TMR_SDR_a"/>
    <property type="match status" value="1"/>
</dbReference>
<proteinExistence type="predicted"/>
<dbReference type="Proteomes" id="UP000317557">
    <property type="component" value="Unassembled WGS sequence"/>
</dbReference>
<dbReference type="Pfam" id="PF05368">
    <property type="entry name" value="NmrA"/>
    <property type="match status" value="1"/>
</dbReference>
<accession>A0A521AFA7</accession>
<dbReference type="InterPro" id="IPR052718">
    <property type="entry name" value="NmrA-type_oxidoreductase"/>
</dbReference>
<dbReference type="InterPro" id="IPR036291">
    <property type="entry name" value="NAD(P)-bd_dom_sf"/>
</dbReference>
<dbReference type="SUPFAM" id="SSF51735">
    <property type="entry name" value="NAD(P)-binding Rossmann-fold domains"/>
    <property type="match status" value="1"/>
</dbReference>
<sequence length="285" mass="31721">MILITGANGNLGSLTIDHLLEKHPNQKVAGLVRSEEKGEELKEKGVEIRIGDYYKPDTLAAAMEDVDTVLLISSSSMEDRIGQHKNVIDAAREQGVNQIFYTSIVQADKLLSPMATDHFETEKLIKASGLKYTIYRNTFYTEFFPMFLGDALESGEWYMPSNGQKVNFAYRSEMAEALANGLATASEHENNIYEITSGEAHTLVEYAQILSKEADTEINYHDVSVEDFEAQLKEAGLPDDVVGLSVMSAKTFANGALDYTEDHLEQLLGREPKTTKQFIKEFTSS</sequence>
<dbReference type="PANTHER" id="PTHR47129">
    <property type="entry name" value="QUINONE OXIDOREDUCTASE 2"/>
    <property type="match status" value="1"/>
</dbReference>
<evidence type="ECO:0000313" key="2">
    <source>
        <dbReference type="EMBL" id="SMO33479.1"/>
    </source>
</evidence>
<evidence type="ECO:0000259" key="1">
    <source>
        <dbReference type="Pfam" id="PF05368"/>
    </source>
</evidence>
<dbReference type="PANTHER" id="PTHR47129:SF1">
    <property type="entry name" value="NMRA-LIKE DOMAIN-CONTAINING PROTEIN"/>
    <property type="match status" value="1"/>
</dbReference>
<feature type="domain" description="NmrA-like" evidence="1">
    <location>
        <begin position="2"/>
        <end position="270"/>
    </location>
</feature>
<dbReference type="RefSeq" id="WP_142452633.1">
    <property type="nucleotide sequence ID" value="NZ_FXTP01000001.1"/>
</dbReference>
<keyword evidence="3" id="KW-1185">Reference proteome</keyword>
<organism evidence="2 3">
    <name type="scientific">Gracilimonas mengyeensis</name>
    <dbReference type="NCBI Taxonomy" id="1302730"/>
    <lineage>
        <taxon>Bacteria</taxon>
        <taxon>Pseudomonadati</taxon>
        <taxon>Balneolota</taxon>
        <taxon>Balneolia</taxon>
        <taxon>Balneolales</taxon>
        <taxon>Balneolaceae</taxon>
        <taxon>Gracilimonas</taxon>
    </lineage>
</organism>
<dbReference type="OrthoDB" id="9780595at2"/>
<dbReference type="EMBL" id="FXTP01000001">
    <property type="protein sequence ID" value="SMO33479.1"/>
    <property type="molecule type" value="Genomic_DNA"/>
</dbReference>
<gene>
    <name evidence="2" type="ORF">SAMN06265219_101101</name>
</gene>
<dbReference type="AlphaFoldDB" id="A0A521AFA7"/>
<protein>
    <submittedName>
        <fullName evidence="2">NAD(P)H dehydrogenase (Quinone)</fullName>
    </submittedName>
</protein>
<reference evidence="2 3" key="1">
    <citation type="submission" date="2017-05" db="EMBL/GenBank/DDBJ databases">
        <authorList>
            <person name="Varghese N."/>
            <person name="Submissions S."/>
        </authorList>
    </citation>
    <scope>NUCLEOTIDE SEQUENCE [LARGE SCALE GENOMIC DNA]</scope>
    <source>
        <strain evidence="2 3">DSM 21985</strain>
    </source>
</reference>
<name>A0A521AFA7_9BACT</name>
<dbReference type="InterPro" id="IPR008030">
    <property type="entry name" value="NmrA-like"/>
</dbReference>
<evidence type="ECO:0000313" key="3">
    <source>
        <dbReference type="Proteomes" id="UP000317557"/>
    </source>
</evidence>
<dbReference type="Gene3D" id="3.40.50.720">
    <property type="entry name" value="NAD(P)-binding Rossmann-like Domain"/>
    <property type="match status" value="1"/>
</dbReference>
<dbReference type="Gene3D" id="3.90.25.10">
    <property type="entry name" value="UDP-galactose 4-epimerase, domain 1"/>
    <property type="match status" value="1"/>
</dbReference>